<dbReference type="Gene3D" id="1.10.10.10">
    <property type="entry name" value="Winged helix-like DNA-binding domain superfamily/Winged helix DNA-binding domain"/>
    <property type="match status" value="1"/>
</dbReference>
<keyword evidence="4" id="KW-0472">Membrane</keyword>
<keyword evidence="4" id="KW-0812">Transmembrane</keyword>
<dbReference type="SUPFAM" id="SSF46894">
    <property type="entry name" value="C-terminal effector domain of the bipartite response regulators"/>
    <property type="match status" value="1"/>
</dbReference>
<dbReference type="PROSITE" id="PS50043">
    <property type="entry name" value="HTH_LUXR_2"/>
    <property type="match status" value="1"/>
</dbReference>
<dbReference type="PANTHER" id="PTHR44688:SF16">
    <property type="entry name" value="DNA-BINDING TRANSCRIPTIONAL ACTIVATOR DEVR_DOSR"/>
    <property type="match status" value="1"/>
</dbReference>
<dbReference type="Proteomes" id="UP001524502">
    <property type="component" value="Unassembled WGS sequence"/>
</dbReference>
<dbReference type="Pfam" id="PF00196">
    <property type="entry name" value="GerE"/>
    <property type="match status" value="1"/>
</dbReference>
<gene>
    <name evidence="6" type="ORF">NE619_12150</name>
</gene>
<feature type="transmembrane region" description="Helical" evidence="4">
    <location>
        <begin position="40"/>
        <end position="59"/>
    </location>
</feature>
<dbReference type="PROSITE" id="PS00622">
    <property type="entry name" value="HTH_LUXR_1"/>
    <property type="match status" value="1"/>
</dbReference>
<evidence type="ECO:0000259" key="5">
    <source>
        <dbReference type="PROSITE" id="PS50043"/>
    </source>
</evidence>
<dbReference type="PANTHER" id="PTHR44688">
    <property type="entry name" value="DNA-BINDING TRANSCRIPTIONAL ACTIVATOR DEVR_DOSR"/>
    <property type="match status" value="1"/>
</dbReference>
<feature type="domain" description="HTH luxR-type" evidence="5">
    <location>
        <begin position="259"/>
        <end position="324"/>
    </location>
</feature>
<dbReference type="SMART" id="SM00421">
    <property type="entry name" value="HTH_LUXR"/>
    <property type="match status" value="1"/>
</dbReference>
<accession>A0ABT1RQP3</accession>
<feature type="transmembrane region" description="Helical" evidence="4">
    <location>
        <begin position="186"/>
        <end position="205"/>
    </location>
</feature>
<name>A0ABT1RQP3_9FIRM</name>
<dbReference type="RefSeq" id="WP_256132667.1">
    <property type="nucleotide sequence ID" value="NZ_JANFXK010000013.1"/>
</dbReference>
<dbReference type="PRINTS" id="PR00038">
    <property type="entry name" value="HTHLUXR"/>
</dbReference>
<dbReference type="InterPro" id="IPR000792">
    <property type="entry name" value="Tscrpt_reg_LuxR_C"/>
</dbReference>
<dbReference type="EMBL" id="JANFXK010000013">
    <property type="protein sequence ID" value="MCQ4637479.1"/>
    <property type="molecule type" value="Genomic_DNA"/>
</dbReference>
<comment type="caution">
    <text evidence="6">The sequence shown here is derived from an EMBL/GenBank/DDBJ whole genome shotgun (WGS) entry which is preliminary data.</text>
</comment>
<evidence type="ECO:0000256" key="3">
    <source>
        <dbReference type="ARBA" id="ARBA00023163"/>
    </source>
</evidence>
<reference evidence="6 7" key="1">
    <citation type="submission" date="2022-06" db="EMBL/GenBank/DDBJ databases">
        <title>Isolation of gut microbiota from human fecal samples.</title>
        <authorList>
            <person name="Pamer E.G."/>
            <person name="Barat B."/>
            <person name="Waligurski E."/>
            <person name="Medina S."/>
            <person name="Paddock L."/>
            <person name="Mostad J."/>
        </authorList>
    </citation>
    <scope>NUCLEOTIDE SEQUENCE [LARGE SCALE GENOMIC DNA]</scope>
    <source>
        <strain evidence="6 7">SL.3.17</strain>
    </source>
</reference>
<keyword evidence="4" id="KW-1133">Transmembrane helix</keyword>
<evidence type="ECO:0000256" key="2">
    <source>
        <dbReference type="ARBA" id="ARBA00023125"/>
    </source>
</evidence>
<sequence length="330" mass="38030">MFEGIFFFTYIFAGFVGFLVILLVVLLAKYWSSGNKRLLASIRNFMICTAFIDALYFYIDYTVLKTGFHSAPALVRVLDIFTFIGQVYFWTAYIREKSQLPETKNEKMKLFSLIFCVICLVFSGICYGFLMDGYYLVSAGFQRSFSLFSEVLVCVFLTFITIWHLFKGLSEIVQKQIRRLVTSISIVLMANGLWNAFLVIGIMIGSLDPQYPSFVDPTSLLLLITNLLTIFLLWHEDFTALFHIEEKEPENDINSRLDFIAQTHSLTEREREVLELAYEGLTNPEIADQLIISKYTVKRHMHNIFEKLDISTRMELVHLVNQENGPGGPL</sequence>
<evidence type="ECO:0000313" key="6">
    <source>
        <dbReference type="EMBL" id="MCQ4637479.1"/>
    </source>
</evidence>
<evidence type="ECO:0000256" key="4">
    <source>
        <dbReference type="SAM" id="Phobius"/>
    </source>
</evidence>
<protein>
    <submittedName>
        <fullName evidence="6">Helix-turn-helix transcriptional regulator</fullName>
    </submittedName>
</protein>
<evidence type="ECO:0000313" key="7">
    <source>
        <dbReference type="Proteomes" id="UP001524502"/>
    </source>
</evidence>
<keyword evidence="3" id="KW-0804">Transcription</keyword>
<keyword evidence="7" id="KW-1185">Reference proteome</keyword>
<dbReference type="InterPro" id="IPR016032">
    <property type="entry name" value="Sig_transdc_resp-reg_C-effctor"/>
</dbReference>
<feature type="transmembrane region" description="Helical" evidence="4">
    <location>
        <begin position="71"/>
        <end position="90"/>
    </location>
</feature>
<keyword evidence="1" id="KW-0805">Transcription regulation</keyword>
<organism evidence="6 7">
    <name type="scientific">Anaerovorax odorimutans</name>
    <dbReference type="NCBI Taxonomy" id="109327"/>
    <lineage>
        <taxon>Bacteria</taxon>
        <taxon>Bacillati</taxon>
        <taxon>Bacillota</taxon>
        <taxon>Clostridia</taxon>
        <taxon>Peptostreptococcales</taxon>
        <taxon>Anaerovoracaceae</taxon>
        <taxon>Anaerovorax</taxon>
    </lineage>
</organism>
<feature type="transmembrane region" description="Helical" evidence="4">
    <location>
        <begin position="6"/>
        <end position="28"/>
    </location>
</feature>
<feature type="transmembrane region" description="Helical" evidence="4">
    <location>
        <begin position="145"/>
        <end position="166"/>
    </location>
</feature>
<dbReference type="CDD" id="cd06170">
    <property type="entry name" value="LuxR_C_like"/>
    <property type="match status" value="1"/>
</dbReference>
<evidence type="ECO:0000256" key="1">
    <source>
        <dbReference type="ARBA" id="ARBA00023015"/>
    </source>
</evidence>
<feature type="transmembrane region" description="Helical" evidence="4">
    <location>
        <begin position="217"/>
        <end position="234"/>
    </location>
</feature>
<dbReference type="InterPro" id="IPR036388">
    <property type="entry name" value="WH-like_DNA-bd_sf"/>
</dbReference>
<feature type="transmembrane region" description="Helical" evidence="4">
    <location>
        <begin position="110"/>
        <end position="130"/>
    </location>
</feature>
<proteinExistence type="predicted"/>
<keyword evidence="2" id="KW-0238">DNA-binding</keyword>